<keyword evidence="2 5" id="KW-0808">Transferase</keyword>
<keyword evidence="1 5" id="KW-0489">Methyltransferase</keyword>
<dbReference type="PANTHER" id="PTHR10509:SF14">
    <property type="entry name" value="CAFFEOYL-COA O-METHYLTRANSFERASE 3-RELATED"/>
    <property type="match status" value="1"/>
</dbReference>
<evidence type="ECO:0000313" key="5">
    <source>
        <dbReference type="EMBL" id="BAP76964.1"/>
    </source>
</evidence>
<evidence type="ECO:0000256" key="4">
    <source>
        <dbReference type="ARBA" id="ARBA00023453"/>
    </source>
</evidence>
<dbReference type="GO" id="GO:0032259">
    <property type="term" value="P:methylation"/>
    <property type="evidence" value="ECO:0007669"/>
    <property type="project" value="UniProtKB-KW"/>
</dbReference>
<dbReference type="EMBL" id="LC007086">
    <property type="protein sequence ID" value="BAP76964.1"/>
    <property type="molecule type" value="mRNA"/>
</dbReference>
<dbReference type="SUPFAM" id="SSF53335">
    <property type="entry name" value="S-adenosyl-L-methionine-dependent methyltransferases"/>
    <property type="match status" value="1"/>
</dbReference>
<dbReference type="InterPro" id="IPR029063">
    <property type="entry name" value="SAM-dependent_MTases_sf"/>
</dbReference>
<dbReference type="CDD" id="cd02440">
    <property type="entry name" value="AdoMet_MTases"/>
    <property type="match status" value="1"/>
</dbReference>
<dbReference type="PANTHER" id="PTHR10509">
    <property type="entry name" value="O-METHYLTRANSFERASE-RELATED"/>
    <property type="match status" value="1"/>
</dbReference>
<organism evidence="5">
    <name type="scientific">Flammulina velutipes</name>
    <name type="common">Agaricus velutipes</name>
    <dbReference type="NCBI Taxonomy" id="38945"/>
    <lineage>
        <taxon>Eukaryota</taxon>
        <taxon>Fungi</taxon>
        <taxon>Dikarya</taxon>
        <taxon>Basidiomycota</taxon>
        <taxon>Agaricomycotina</taxon>
        <taxon>Agaricomycetes</taxon>
        <taxon>Agaricomycetidae</taxon>
        <taxon>Agaricales</taxon>
        <taxon>Marasmiineae</taxon>
        <taxon>Physalacriaceae</taxon>
        <taxon>Flammulina</taxon>
    </lineage>
</organism>
<name>A0A097ZNK8_FLAVE</name>
<evidence type="ECO:0000256" key="2">
    <source>
        <dbReference type="ARBA" id="ARBA00022679"/>
    </source>
</evidence>
<reference evidence="5" key="1">
    <citation type="submission" date="2014-10" db="EMBL/GenBank/DDBJ databases">
        <title>O-methyltransferase from Flammulina velutipes.</title>
        <authorList>
            <person name="Kirita M."/>
        </authorList>
    </citation>
    <scope>NUCLEOTIDE SEQUENCE</scope>
</reference>
<proteinExistence type="evidence at transcript level"/>
<sequence>MSNPDKHTTSPKEWEAADKYFNNLLIPKDDALDAGLAHADASGLPNIAVSAAQGKFLHLLARSIGAKRVLEVGTLGGYSTTWLARALPEDGEVITFELEELHAKVAAENLAKAGVASKVKIVVGPAHDSLLKIPSEPKFDLAFIDADKESNLEYFVEAKRLVRTGGIIIVDNVVRGGRVTNPEHPQYDSPGSEGVRRLAAALKDDKEVDSTVISTVGDKGYDGFLYAIKL</sequence>
<comment type="similarity">
    <text evidence="4">Belongs to the class I-like SAM-binding methyltransferase superfamily. Cation-dependent O-methyltransferase family.</text>
</comment>
<accession>A0A097ZNK8</accession>
<dbReference type="InterPro" id="IPR050362">
    <property type="entry name" value="Cation-dep_OMT"/>
</dbReference>
<protein>
    <submittedName>
        <fullName evidence="5">Methyltransferase</fullName>
    </submittedName>
</protein>
<dbReference type="GO" id="GO:0008171">
    <property type="term" value="F:O-methyltransferase activity"/>
    <property type="evidence" value="ECO:0007669"/>
    <property type="project" value="InterPro"/>
</dbReference>
<dbReference type="Pfam" id="PF01596">
    <property type="entry name" value="Methyltransf_3"/>
    <property type="match status" value="1"/>
</dbReference>
<evidence type="ECO:0000256" key="3">
    <source>
        <dbReference type="ARBA" id="ARBA00022691"/>
    </source>
</evidence>
<keyword evidence="3" id="KW-0949">S-adenosyl-L-methionine</keyword>
<dbReference type="PROSITE" id="PS51682">
    <property type="entry name" value="SAM_OMT_I"/>
    <property type="match status" value="1"/>
</dbReference>
<dbReference type="AlphaFoldDB" id="A0A097ZNK8"/>
<evidence type="ECO:0000256" key="1">
    <source>
        <dbReference type="ARBA" id="ARBA00022603"/>
    </source>
</evidence>
<dbReference type="Gene3D" id="3.40.50.150">
    <property type="entry name" value="Vaccinia Virus protein VP39"/>
    <property type="match status" value="1"/>
</dbReference>
<dbReference type="InterPro" id="IPR002935">
    <property type="entry name" value="SAM_O-MeTrfase"/>
</dbReference>
<dbReference type="GO" id="GO:0008757">
    <property type="term" value="F:S-adenosylmethionine-dependent methyltransferase activity"/>
    <property type="evidence" value="ECO:0007669"/>
    <property type="project" value="TreeGrafter"/>
</dbReference>